<reference evidence="1 2" key="1">
    <citation type="journal article" date="2019" name="Appl. Microbiol. Biotechnol.">
        <title>Differential efficiency of wild type rhizogenic strains for rol gene transformation of plants.</title>
        <authorList>
            <person name="Desmet S."/>
            <person name="De Keyser E."/>
            <person name="Van Vaerenbergh J."/>
            <person name="Baeyen S."/>
            <person name="Van Huylenbroeck J."/>
            <person name="Geelen D."/>
            <person name="Dhooghe E."/>
        </authorList>
    </citation>
    <scope>NUCLEOTIDE SEQUENCE [LARGE SCALE GENOMIC DNA]</scope>
    <source>
        <strain evidence="1 2">MAFF210266</strain>
    </source>
</reference>
<accession>A0A546XEX0</accession>
<dbReference type="RefSeq" id="WP_142860059.1">
    <property type="nucleotide sequence ID" value="NZ_SGOE01000013.1"/>
</dbReference>
<protein>
    <submittedName>
        <fullName evidence="1">NAD(P)-dependent oxidoreductase</fullName>
    </submittedName>
</protein>
<dbReference type="Proteomes" id="UP000317023">
    <property type="component" value="Unassembled WGS sequence"/>
</dbReference>
<dbReference type="AlphaFoldDB" id="A0A546XEX0"/>
<evidence type="ECO:0000313" key="1">
    <source>
        <dbReference type="EMBL" id="TRA99312.1"/>
    </source>
</evidence>
<comment type="caution">
    <text evidence="1">The sequence shown here is derived from an EMBL/GenBank/DDBJ whole genome shotgun (WGS) entry which is preliminary data.</text>
</comment>
<organism evidence="1 2">
    <name type="scientific">Agrobacterium tumefaciens</name>
    <dbReference type="NCBI Taxonomy" id="358"/>
    <lineage>
        <taxon>Bacteria</taxon>
        <taxon>Pseudomonadati</taxon>
        <taxon>Pseudomonadota</taxon>
        <taxon>Alphaproteobacteria</taxon>
        <taxon>Hyphomicrobiales</taxon>
        <taxon>Rhizobiaceae</taxon>
        <taxon>Rhizobium/Agrobacterium group</taxon>
        <taxon>Agrobacterium</taxon>
        <taxon>Agrobacterium tumefaciens complex</taxon>
    </lineage>
</organism>
<proteinExistence type="predicted"/>
<name>A0A546XEX0_AGRTU</name>
<sequence>MISHPILLLGGTGAIGRQTARALRSVYPDVPLLIGGRDLLKSRNAASEIGQAEGVVIDACADDLGLGDREISAVSIFYADERLASLRFAQSRRIPHLGISSGVYEIAPEVATYMHAPDAAAVVLGYEWLVGATTVATFTCAKAFARLHEITIGALVDEQDGGGPAVAEDFERLNRMMPAALTRRDGSYVWRSEDDAKAEFHAIDGTKITGTGFSSVDVAGLAAATGAPNVQFNIATGVSSSRRRGKPKSTEIIIELAGGDHDGQPLRTRHAVFHPDGAASLTALGVSMILERLIGLDGNRPTPAGLYFPFQVLDHTTYLSRLHAEGGSIIPLDAD</sequence>
<evidence type="ECO:0000313" key="2">
    <source>
        <dbReference type="Proteomes" id="UP000317023"/>
    </source>
</evidence>
<gene>
    <name evidence="1" type="ORF">EXN61_26375</name>
</gene>
<dbReference type="EMBL" id="SGOE01000013">
    <property type="protein sequence ID" value="TRA99312.1"/>
    <property type="molecule type" value="Genomic_DNA"/>
</dbReference>